<feature type="chain" id="PRO_5045090366" description="Photosynthesis system II assembly factor Ycf48/Hcf136-like domain-containing protein" evidence="3">
    <location>
        <begin position="27"/>
        <end position="361"/>
    </location>
</feature>
<keyword evidence="1" id="KW-0602">Photosynthesis</keyword>
<dbReference type="PANTHER" id="PTHR47199:SF2">
    <property type="entry name" value="PHOTOSYSTEM II STABILITY_ASSEMBLY FACTOR HCF136, CHLOROPLASTIC"/>
    <property type="match status" value="1"/>
</dbReference>
<evidence type="ECO:0000256" key="3">
    <source>
        <dbReference type="SAM" id="SignalP"/>
    </source>
</evidence>
<name>A0ABS5Q4C6_9PSED</name>
<dbReference type="InterPro" id="IPR028203">
    <property type="entry name" value="PSII_CF48-like_dom"/>
</dbReference>
<dbReference type="RefSeq" id="WP_213641006.1">
    <property type="nucleotide sequence ID" value="NZ_JADPMV010000002.1"/>
</dbReference>
<evidence type="ECO:0000313" key="5">
    <source>
        <dbReference type="EMBL" id="MBS7663626.1"/>
    </source>
</evidence>
<dbReference type="Proteomes" id="UP001196601">
    <property type="component" value="Unassembled WGS sequence"/>
</dbReference>
<dbReference type="InterPro" id="IPR015943">
    <property type="entry name" value="WD40/YVTN_repeat-like_dom_sf"/>
</dbReference>
<proteinExistence type="predicted"/>
<evidence type="ECO:0000259" key="4">
    <source>
        <dbReference type="Pfam" id="PF14870"/>
    </source>
</evidence>
<gene>
    <name evidence="5" type="ORF">I0D00_17000</name>
</gene>
<comment type="caution">
    <text evidence="5">The sequence shown here is derived from an EMBL/GenBank/DDBJ whole genome shotgun (WGS) entry which is preliminary data.</text>
</comment>
<feature type="signal peptide" evidence="3">
    <location>
        <begin position="1"/>
        <end position="26"/>
    </location>
</feature>
<organism evidence="5 6">
    <name type="scientific">Pseudomonas lalucatii</name>
    <dbReference type="NCBI Taxonomy" id="1424203"/>
    <lineage>
        <taxon>Bacteria</taxon>
        <taxon>Pseudomonadati</taxon>
        <taxon>Pseudomonadota</taxon>
        <taxon>Gammaproteobacteria</taxon>
        <taxon>Pseudomonadales</taxon>
        <taxon>Pseudomonadaceae</taxon>
        <taxon>Pseudomonas</taxon>
    </lineage>
</organism>
<sequence>MSWNTQRLRHGVLGSLLGVMSSVTMAALPAADVGEALARPALTATQAELARAVLLGIARSGEQRLVAVGERGLVLLSDDAGAHWRQAQVPVSVTLTAVRFVGARGAAIGHGGVVLTSEDGGESWTLRLDGRRAAELALADAEQTVDANLLGNAQLLVEEGPDKPLLDLDLDEQGRLLVVGAYGMAFASEDFGQSWSSWMSRLENPSGYHLYAVRRNGEHLLVAGERGILLRSEDAGGRFSRVELPYAGSLFTAELLGERMVVAGLKGSLLYSRDGGQSWQRLDSGNGASFTASTQAADGALYLVDQAGQVFGWQQGKPVRRSSQPLPPLNAILSLDAQRFVLLSGLGGVLTLNTAEQEIRP</sequence>
<protein>
    <recommendedName>
        <fullName evidence="4">Photosynthesis system II assembly factor Ycf48/Hcf136-like domain-containing protein</fullName>
    </recommendedName>
</protein>
<dbReference type="Pfam" id="PF14870">
    <property type="entry name" value="PSII_BNR"/>
    <property type="match status" value="2"/>
</dbReference>
<feature type="domain" description="Photosynthesis system II assembly factor Ycf48/Hcf136-like" evidence="4">
    <location>
        <begin position="53"/>
        <end position="129"/>
    </location>
</feature>
<feature type="domain" description="Photosynthesis system II assembly factor Ycf48/Hcf136-like" evidence="4">
    <location>
        <begin position="162"/>
        <end position="309"/>
    </location>
</feature>
<keyword evidence="3" id="KW-0732">Signal</keyword>
<keyword evidence="2" id="KW-0604">Photosystem II</keyword>
<keyword evidence="6" id="KW-1185">Reference proteome</keyword>
<evidence type="ECO:0000256" key="1">
    <source>
        <dbReference type="ARBA" id="ARBA00022531"/>
    </source>
</evidence>
<dbReference type="EMBL" id="JADPMV010000002">
    <property type="protein sequence ID" value="MBS7663626.1"/>
    <property type="molecule type" value="Genomic_DNA"/>
</dbReference>
<evidence type="ECO:0000313" key="6">
    <source>
        <dbReference type="Proteomes" id="UP001196601"/>
    </source>
</evidence>
<reference evidence="5 6" key="1">
    <citation type="journal article" date="2021" name="Syst. Appl. Microbiol.">
        <title>Pseudomonas lalucatii sp. nov. isolated from Vallgornera, a karstic cave in Mallorca, Western Mediterranean.</title>
        <authorList>
            <person name="Busquets A."/>
            <person name="Mulet M."/>
            <person name="Gomila M."/>
            <person name="Garcia-Valdes E."/>
        </authorList>
    </citation>
    <scope>NUCLEOTIDE SEQUENCE [LARGE SCALE GENOMIC DNA]</scope>
    <source>
        <strain evidence="5 6">R1b54</strain>
    </source>
</reference>
<dbReference type="SUPFAM" id="SSF110296">
    <property type="entry name" value="Oligoxyloglucan reducing end-specific cellobiohydrolase"/>
    <property type="match status" value="1"/>
</dbReference>
<accession>A0ABS5Q4C6</accession>
<evidence type="ECO:0000256" key="2">
    <source>
        <dbReference type="ARBA" id="ARBA00023276"/>
    </source>
</evidence>
<dbReference type="Gene3D" id="2.130.10.10">
    <property type="entry name" value="YVTN repeat-like/Quinoprotein amine dehydrogenase"/>
    <property type="match status" value="2"/>
</dbReference>
<dbReference type="PANTHER" id="PTHR47199">
    <property type="entry name" value="PHOTOSYSTEM II STABILITY/ASSEMBLY FACTOR HCF136, CHLOROPLASTIC"/>
    <property type="match status" value="1"/>
</dbReference>